<evidence type="ECO:0000256" key="4">
    <source>
        <dbReference type="ARBA" id="ARBA00022741"/>
    </source>
</evidence>
<comment type="caution">
    <text evidence="12">The sequence shown here is derived from an EMBL/GenBank/DDBJ whole genome shotgun (WGS) entry which is preliminary data.</text>
</comment>
<dbReference type="Gene3D" id="1.20.5.4130">
    <property type="match status" value="1"/>
</dbReference>
<dbReference type="InterPro" id="IPR057135">
    <property type="entry name" value="At4g27190-like_LRR"/>
</dbReference>
<dbReference type="GO" id="GO:0005524">
    <property type="term" value="F:ATP binding"/>
    <property type="evidence" value="ECO:0007669"/>
    <property type="project" value="UniProtKB-KW"/>
</dbReference>
<feature type="domain" description="NB-ARC" evidence="7">
    <location>
        <begin position="186"/>
        <end position="340"/>
    </location>
</feature>
<evidence type="ECO:0000259" key="7">
    <source>
        <dbReference type="Pfam" id="PF00931"/>
    </source>
</evidence>
<evidence type="ECO:0000256" key="6">
    <source>
        <dbReference type="ARBA" id="ARBA00022840"/>
    </source>
</evidence>
<feature type="domain" description="R13L1/DRL21-like LRR repeat region" evidence="11">
    <location>
        <begin position="696"/>
        <end position="804"/>
    </location>
</feature>
<evidence type="ECO:0000256" key="3">
    <source>
        <dbReference type="ARBA" id="ARBA00022737"/>
    </source>
</evidence>
<gene>
    <name evidence="12" type="ORF">LUZ61_013254</name>
</gene>
<dbReference type="PANTHER" id="PTHR36766:SF40">
    <property type="entry name" value="DISEASE RESISTANCE PROTEIN RGA3"/>
    <property type="match status" value="1"/>
</dbReference>
<evidence type="ECO:0000256" key="5">
    <source>
        <dbReference type="ARBA" id="ARBA00022821"/>
    </source>
</evidence>
<accession>A0AAD5W920</accession>
<evidence type="ECO:0000313" key="12">
    <source>
        <dbReference type="EMBL" id="KAJ3684090.1"/>
    </source>
</evidence>
<dbReference type="GO" id="GO:0006952">
    <property type="term" value="P:defense response"/>
    <property type="evidence" value="ECO:0007669"/>
    <property type="project" value="UniProtKB-KW"/>
</dbReference>
<proteinExistence type="inferred from homology"/>
<keyword evidence="5" id="KW-0611">Plant defense</keyword>
<evidence type="ECO:0000259" key="8">
    <source>
        <dbReference type="Pfam" id="PF18052"/>
    </source>
</evidence>
<organism evidence="12 13">
    <name type="scientific">Rhynchospora tenuis</name>
    <dbReference type="NCBI Taxonomy" id="198213"/>
    <lineage>
        <taxon>Eukaryota</taxon>
        <taxon>Viridiplantae</taxon>
        <taxon>Streptophyta</taxon>
        <taxon>Embryophyta</taxon>
        <taxon>Tracheophyta</taxon>
        <taxon>Spermatophyta</taxon>
        <taxon>Magnoliopsida</taxon>
        <taxon>Liliopsida</taxon>
        <taxon>Poales</taxon>
        <taxon>Cyperaceae</taxon>
        <taxon>Cyperoideae</taxon>
        <taxon>Rhynchosporeae</taxon>
        <taxon>Rhynchospora</taxon>
    </lineage>
</organism>
<dbReference type="InterPro" id="IPR058922">
    <property type="entry name" value="WHD_DRP"/>
</dbReference>
<dbReference type="Pfam" id="PF23247">
    <property type="entry name" value="LRR_RPS2"/>
    <property type="match status" value="1"/>
</dbReference>
<dbReference type="Gene3D" id="3.40.50.300">
    <property type="entry name" value="P-loop containing nucleotide triphosphate hydrolases"/>
    <property type="match status" value="1"/>
</dbReference>
<feature type="domain" description="Disease resistance N-terminal" evidence="8">
    <location>
        <begin position="17"/>
        <end position="104"/>
    </location>
</feature>
<evidence type="ECO:0000259" key="11">
    <source>
        <dbReference type="Pfam" id="PF25019"/>
    </source>
</evidence>
<name>A0AAD5W920_9POAL</name>
<dbReference type="Proteomes" id="UP001210211">
    <property type="component" value="Unassembled WGS sequence"/>
</dbReference>
<dbReference type="InterPro" id="IPR041118">
    <property type="entry name" value="Rx_N"/>
</dbReference>
<dbReference type="Gene3D" id="1.10.10.10">
    <property type="entry name" value="Winged helix-like DNA-binding domain superfamily/Winged helix DNA-binding domain"/>
    <property type="match status" value="1"/>
</dbReference>
<dbReference type="PANTHER" id="PTHR36766">
    <property type="entry name" value="PLANT BROAD-SPECTRUM MILDEW RESISTANCE PROTEIN RPW8"/>
    <property type="match status" value="1"/>
</dbReference>
<reference evidence="12 13" key="1">
    <citation type="journal article" date="2022" name="Cell">
        <title>Repeat-based holocentromeres influence genome architecture and karyotype evolution.</title>
        <authorList>
            <person name="Hofstatter P.G."/>
            <person name="Thangavel G."/>
            <person name="Lux T."/>
            <person name="Neumann P."/>
            <person name="Vondrak T."/>
            <person name="Novak P."/>
            <person name="Zhang M."/>
            <person name="Costa L."/>
            <person name="Castellani M."/>
            <person name="Scott A."/>
            <person name="Toegelov H."/>
            <person name="Fuchs J."/>
            <person name="Mata-Sucre Y."/>
            <person name="Dias Y."/>
            <person name="Vanzela A.L.L."/>
            <person name="Huettel B."/>
            <person name="Almeida C.C.S."/>
            <person name="Simkova H."/>
            <person name="Souza G."/>
            <person name="Pedrosa-Harand A."/>
            <person name="Macas J."/>
            <person name="Mayer K.F.X."/>
            <person name="Houben A."/>
            <person name="Marques A."/>
        </authorList>
    </citation>
    <scope>NUCLEOTIDE SEQUENCE [LARGE SCALE GENOMIC DNA]</scope>
    <source>
        <strain evidence="12">RhyTen1mFocal</strain>
    </source>
</reference>
<comment type="similarity">
    <text evidence="1">Belongs to the disease resistance NB-LRR family.</text>
</comment>
<dbReference type="SUPFAM" id="SSF52058">
    <property type="entry name" value="L domain-like"/>
    <property type="match status" value="2"/>
</dbReference>
<feature type="domain" description="Disease resistance protein winged helix" evidence="10">
    <location>
        <begin position="443"/>
        <end position="512"/>
    </location>
</feature>
<evidence type="ECO:0000256" key="2">
    <source>
        <dbReference type="ARBA" id="ARBA00022614"/>
    </source>
</evidence>
<evidence type="ECO:0000259" key="9">
    <source>
        <dbReference type="Pfam" id="PF23247"/>
    </source>
</evidence>
<dbReference type="Pfam" id="PF00931">
    <property type="entry name" value="NB-ARC"/>
    <property type="match status" value="1"/>
</dbReference>
<dbReference type="SUPFAM" id="SSF52540">
    <property type="entry name" value="P-loop containing nucleoside triphosphate hydrolases"/>
    <property type="match status" value="1"/>
</dbReference>
<dbReference type="SUPFAM" id="SSF52047">
    <property type="entry name" value="RNI-like"/>
    <property type="match status" value="1"/>
</dbReference>
<dbReference type="GO" id="GO:0043531">
    <property type="term" value="F:ADP binding"/>
    <property type="evidence" value="ECO:0007669"/>
    <property type="project" value="InterPro"/>
</dbReference>
<keyword evidence="6" id="KW-0067">ATP-binding</keyword>
<keyword evidence="2" id="KW-0433">Leucine-rich repeat</keyword>
<keyword evidence="4" id="KW-0547">Nucleotide-binding</keyword>
<dbReference type="PRINTS" id="PR00364">
    <property type="entry name" value="DISEASERSIST"/>
</dbReference>
<dbReference type="InterPro" id="IPR056789">
    <property type="entry name" value="LRR_R13L1-DRL21"/>
</dbReference>
<dbReference type="Pfam" id="PF23559">
    <property type="entry name" value="WHD_DRP"/>
    <property type="match status" value="1"/>
</dbReference>
<sequence length="1324" mass="149305">MAGWIWTVGGCVGSAIVQKLVEMGFSYLSKRTQPVDSEAALKRLETALPQIKAIMGVAEALKLKDPSTRNWVQQFRDAVDAADDVLDELEYKKLENEVQNRGNQEGESSSKKRKMCAMPISGDILERLEQAVAMLDKATVGVEKLCRHAEKLGIRSLPESRVEVPTNLTRETSSFLAEREVFGRDAEKAQIIGWLTRETEAPLSSFGIVGVGGLGKTTLAQSVYQELSGSGYFEKKIWVCVSTEFSIKVITVNIMGEVCNGDTPLEVLQQRLREIIHSKKIFLVLDDVWEDKKRRDWEQLIAPLRFAQQGSKILFTTRQKSVAELLASVISTQHESLPLKDLEEQQLRLIFNSYAFDGCNPNEYGDLQAIGDQIVKKFHGNPLAAKVIGTLLNSQLDSNYWREISNHNSLINLEQENEVMDVLKLSYYNLPADLQVCFRFCSIFPEDHYFNKDELIKLWMASGFLGQQSWEHKRLEDIGEDYFNILLRKSFFEFSKTWEDYYVMHDLIHELATNVSEGECCRVGPNDKLLDIPSTVRHVSVHESEIQMVSHLENIRSLVITTCGIQDETDPNFFVLPNNLVKKSLRLLKINGERCCKLQAEVSYLVHLRYLSIRPHDWSLFPHTIHAPIYKLYNLFVLVVDGREHSEIETTGMANLVSLRYMRLPKRIMKTISGVHMMTSLQELTFFVGRESGHGINELGTLNNLRLLKIFNVENIRDPVEARSANLLEMKNLRSLKLVYTADETNLDNPEGIFDNLQPHQNLMELKIMNYKGQRFPMWMRRGMPHLKILKIHRCPNINILPDIPLSLTYFSLCHVGLTVLPRFSVGSSTQLSQTSSLRYVNISECPNLIMLDGFLQQGTVDLHGLKALHIGSCENLEQIPMHAFMTCVSLKILLIRNCPKLTKLPDIPLSLTEFAISDVGLTVLPRFSVPSSTQLSQTSSLRSVNISACPNLIMLDGFLQQGTVDLHGLERLYIDNCENLAQIPMDAFRTCVSLEELSIRKCLKLTSLPCLPLSLITFEIEGIGFSALPEYFESSTSGSSGGPSPPSSFTTSSLQRVSIVDCPNLIGLNGFFQQDNIEFRAIISFDVSNCENLVQIPKGAFSKFVSLDRLCIMDCPKLTAIDDNWNNLLPSKLRNLEMKNCGELDVPLLESSSGLTTLTELYICKCANITRIPSTENVFGSLSELEIKGCDKVIELSLMPQAHNEDQGTNTASLKINDLSIDELSLLLIEPLRSLRSVSVLHVFQCSRMEALPEEWLLQNSSTLRELRIWNASFLRSLPATMSRLTALECLFIDHADLLTELPELPASLKDRKIMSSDGAKKF</sequence>
<dbReference type="InterPro" id="IPR002182">
    <property type="entry name" value="NB-ARC"/>
</dbReference>
<dbReference type="EMBL" id="JAMRDG010000002">
    <property type="protein sequence ID" value="KAJ3684090.1"/>
    <property type="molecule type" value="Genomic_DNA"/>
</dbReference>
<feature type="domain" description="Disease resistance protein At4g27190-like leucine-rich repeats" evidence="9">
    <location>
        <begin position="864"/>
        <end position="1003"/>
    </location>
</feature>
<keyword evidence="13" id="KW-1185">Reference proteome</keyword>
<evidence type="ECO:0000313" key="13">
    <source>
        <dbReference type="Proteomes" id="UP001210211"/>
    </source>
</evidence>
<dbReference type="InterPro" id="IPR032675">
    <property type="entry name" value="LRR_dom_sf"/>
</dbReference>
<evidence type="ECO:0000256" key="1">
    <source>
        <dbReference type="ARBA" id="ARBA00008894"/>
    </source>
</evidence>
<dbReference type="Pfam" id="PF25019">
    <property type="entry name" value="LRR_R13L1-DRL21"/>
    <property type="match status" value="1"/>
</dbReference>
<dbReference type="Gene3D" id="3.80.10.10">
    <property type="entry name" value="Ribonuclease Inhibitor"/>
    <property type="match status" value="4"/>
</dbReference>
<evidence type="ECO:0000259" key="10">
    <source>
        <dbReference type="Pfam" id="PF23559"/>
    </source>
</evidence>
<dbReference type="InterPro" id="IPR036388">
    <property type="entry name" value="WH-like_DNA-bd_sf"/>
</dbReference>
<dbReference type="Pfam" id="PF18052">
    <property type="entry name" value="Rx_N"/>
    <property type="match status" value="1"/>
</dbReference>
<protein>
    <submittedName>
        <fullName evidence="12">Uncharacterized protein</fullName>
    </submittedName>
</protein>
<keyword evidence="3" id="KW-0677">Repeat</keyword>
<dbReference type="GO" id="GO:0051707">
    <property type="term" value="P:response to other organism"/>
    <property type="evidence" value="ECO:0007669"/>
    <property type="project" value="UniProtKB-ARBA"/>
</dbReference>
<dbReference type="InterPro" id="IPR027417">
    <property type="entry name" value="P-loop_NTPase"/>
</dbReference>